<keyword evidence="6" id="KW-1185">Reference proteome</keyword>
<dbReference type="PANTHER" id="PTHR30290:SF83">
    <property type="entry name" value="ABC TRANSPORTER SUBSTRATE-BINDING PROTEIN"/>
    <property type="match status" value="1"/>
</dbReference>
<comment type="subcellular location">
    <subcellularLocation>
        <location evidence="1">Periplasm</location>
    </subcellularLocation>
</comment>
<name>A0ABT0DJQ0_9HYPH</name>
<dbReference type="Gene3D" id="3.40.190.10">
    <property type="entry name" value="Periplasmic binding protein-like II"/>
    <property type="match status" value="1"/>
</dbReference>
<evidence type="ECO:0000256" key="2">
    <source>
        <dbReference type="ARBA" id="ARBA00005695"/>
    </source>
</evidence>
<reference evidence="5 6" key="1">
    <citation type="submission" date="2022-04" db="EMBL/GenBank/DDBJ databases">
        <authorList>
            <person name="Grouzdev D.S."/>
            <person name="Pantiukh K.S."/>
            <person name="Krutkina M.S."/>
        </authorList>
    </citation>
    <scope>NUCLEOTIDE SEQUENCE [LARGE SCALE GENOMIC DNA]</scope>
    <source>
        <strain evidence="5 6">Jip08</strain>
    </source>
</reference>
<feature type="domain" description="Solute-binding protein family 5" evidence="4">
    <location>
        <begin position="77"/>
        <end position="446"/>
    </location>
</feature>
<comment type="caution">
    <text evidence="5">The sequence shown here is derived from an EMBL/GenBank/DDBJ whole genome shotgun (WGS) entry which is preliminary data.</text>
</comment>
<dbReference type="InterPro" id="IPR039424">
    <property type="entry name" value="SBP_5"/>
</dbReference>
<evidence type="ECO:0000256" key="3">
    <source>
        <dbReference type="SAM" id="SignalP"/>
    </source>
</evidence>
<dbReference type="EMBL" id="JALKCG010000001">
    <property type="protein sequence ID" value="MCK0207508.1"/>
    <property type="molecule type" value="Genomic_DNA"/>
</dbReference>
<organism evidence="5 6">
    <name type="scientific">Ancylobacter koreensis</name>
    <dbReference type="NCBI Taxonomy" id="266121"/>
    <lineage>
        <taxon>Bacteria</taxon>
        <taxon>Pseudomonadati</taxon>
        <taxon>Pseudomonadota</taxon>
        <taxon>Alphaproteobacteria</taxon>
        <taxon>Hyphomicrobiales</taxon>
        <taxon>Xanthobacteraceae</taxon>
        <taxon>Ancylobacter</taxon>
    </lineage>
</organism>
<evidence type="ECO:0000313" key="5">
    <source>
        <dbReference type="EMBL" id="MCK0207508.1"/>
    </source>
</evidence>
<keyword evidence="3" id="KW-0732">Signal</keyword>
<dbReference type="Pfam" id="PF00496">
    <property type="entry name" value="SBP_bac_5"/>
    <property type="match status" value="1"/>
</dbReference>
<dbReference type="SUPFAM" id="SSF53850">
    <property type="entry name" value="Periplasmic binding protein-like II"/>
    <property type="match status" value="1"/>
</dbReference>
<dbReference type="Gene3D" id="3.90.76.10">
    <property type="entry name" value="Dipeptide-binding Protein, Domain 1"/>
    <property type="match status" value="1"/>
</dbReference>
<dbReference type="PANTHER" id="PTHR30290">
    <property type="entry name" value="PERIPLASMIC BINDING COMPONENT OF ABC TRANSPORTER"/>
    <property type="match status" value="1"/>
</dbReference>
<dbReference type="PIRSF" id="PIRSF002741">
    <property type="entry name" value="MppA"/>
    <property type="match status" value="1"/>
</dbReference>
<protein>
    <submittedName>
        <fullName evidence="5">ABC transporter substrate-binding protein</fullName>
    </submittedName>
</protein>
<dbReference type="Proteomes" id="UP001202867">
    <property type="component" value="Unassembled WGS sequence"/>
</dbReference>
<comment type="similarity">
    <text evidence="2">Belongs to the bacterial solute-binding protein 5 family.</text>
</comment>
<accession>A0ABT0DJQ0</accession>
<dbReference type="RefSeq" id="WP_247199445.1">
    <property type="nucleotide sequence ID" value="NZ_JALKCG010000001.1"/>
</dbReference>
<proteinExistence type="inferred from homology"/>
<evidence type="ECO:0000313" key="6">
    <source>
        <dbReference type="Proteomes" id="UP001202867"/>
    </source>
</evidence>
<dbReference type="Gene3D" id="3.10.105.10">
    <property type="entry name" value="Dipeptide-binding Protein, Domain 3"/>
    <property type="match status" value="1"/>
</dbReference>
<evidence type="ECO:0000256" key="1">
    <source>
        <dbReference type="ARBA" id="ARBA00004418"/>
    </source>
</evidence>
<feature type="chain" id="PRO_5045759043" evidence="3">
    <location>
        <begin position="26"/>
        <end position="534"/>
    </location>
</feature>
<gene>
    <name evidence="5" type="ORF">MWN33_05615</name>
</gene>
<dbReference type="InterPro" id="IPR000914">
    <property type="entry name" value="SBP_5_dom"/>
</dbReference>
<sequence>MKLGIGLKLMAGLVAAALAAGPALAEGTLRVAMTLADIPLTDGAPDQGTEGVRFAGYTLYDPLISYDLSRSDKSADLRPALATEWHTVEGDKTKWVFKLRQGVKFHDGSDFNADSVIFNLDRAFNKEFPAYDPSFERQLKIYLPSLKSWRKIDDYTVELTTKAPDSLFPYQMPRLLIASPAQYEKLGKNWDAFRSQPSGTGPWKIGELVPRQRLELLPNKDYWDKDRVPKLDRLVLLPIPEVSARTAALLSGRVDWAESPSPDTVEKLTSAGMVISTNAIPHVWPYTLSELPGSPFADIRVRKAINLAIDREGLVKVLNGLAVPAAGNVSKQSAWFGKPTFEVKYDPEEAKKLLKEAGYGPDNPLKIKAAISTSGSGQMYPLLMNEFIQENLRDVGVELELEVFEWEALRGRRRVGAQAPENEGIVILNNSYSTNDPYVAVLRYLTPEEIAPKGSNWGSIRDEEIERLAKELRNEFDAKKQDEIIARIHQRFVDRADFVWVVHDVGSRALSPKVKGHVHAQSWFVDFSPISIAP</sequence>
<feature type="signal peptide" evidence="3">
    <location>
        <begin position="1"/>
        <end position="25"/>
    </location>
</feature>
<evidence type="ECO:0000259" key="4">
    <source>
        <dbReference type="Pfam" id="PF00496"/>
    </source>
</evidence>
<dbReference type="CDD" id="cd08495">
    <property type="entry name" value="PBP2_NikA_DppA_OppA_like_8"/>
    <property type="match status" value="1"/>
</dbReference>
<reference evidence="6" key="2">
    <citation type="submission" date="2023-07" db="EMBL/GenBank/DDBJ databases">
        <title>Ancylobacter moscoviensis sp. nov., facultatively methylotrophic bacteria from activated sludge and the reclassification of Starkeya novella (Starkey 1934) Kelly et al. 2000 as Ancylobacter novellus comb. nov., Starkeya koreensis Im et al. 2006 as Ancylobacter koreensis comb.nov., Angulomicrobium tetraedrale Vasil'eva et al. 1986 as Ancylobacter tetraedralis comb. nov., Angulomicrobium amanitiforme Fritz et al. 2004 as Ancylobacter amanitiformis comb. nov. and Methylorhabdus multivorans Doronina et al. 1996 as Ancylobacter multivorans comb. nov. and emended description of the genus Ancylobacter.</title>
        <authorList>
            <person name="Doronina N."/>
            <person name="Chemodurova A."/>
            <person name="Grouzdev D."/>
            <person name="Koziaeva V."/>
            <person name="Shi W."/>
            <person name="Wu L."/>
            <person name="Kaparullina E."/>
        </authorList>
    </citation>
    <scope>NUCLEOTIDE SEQUENCE [LARGE SCALE GENOMIC DNA]</scope>
    <source>
        <strain evidence="6">Jip08</strain>
    </source>
</reference>
<dbReference type="InterPro" id="IPR030678">
    <property type="entry name" value="Peptide/Ni-bd"/>
</dbReference>